<accession>A0ABS1NC65</accession>
<name>A0ABS1NC65_9ACTN</name>
<dbReference type="PANTHER" id="PTHR43319">
    <property type="entry name" value="BETA-LACTAMASE-RELATED"/>
    <property type="match status" value="1"/>
</dbReference>
<evidence type="ECO:0000313" key="2">
    <source>
        <dbReference type="EMBL" id="MBL1097480.1"/>
    </source>
</evidence>
<proteinExistence type="predicted"/>
<sequence length="380" mass="41138">MTEIHGSCDERFTAVKKVFQENLENGTDVGASVALYLDGEPVLNLWGGYFDADRTRPWERRTLTNVFSSSKTVSVLCALVLVDCGALDLQAPVARYWPEFAQAGKEDVLVEHLLAHSAGLPAWDEKVSFEDVYDWEKSTSLLAGQTPRWKPGSAGGYHGYTQGHLIGEVVRRVTGVSIGRFLAEEIAGPLGADFHFGLEREQHHRISPVIPPPLIAGGIDMDHPMAQALNNPPIFETGHKVAWTPEWREAELPAFGGQGNAEAIAAIQSVLANGGEARGVRLLSEATCDSVFRTRTDGLDLILQFPVRWGLGFALPTEAFPLSPNPRAGFWGGAGGSGCVVDLDARMAFSYVPNRMVDEGAATDERCMTLLATVYACLAS</sequence>
<gene>
    <name evidence="2" type="ORF">JK363_12475</name>
</gene>
<keyword evidence="3" id="KW-1185">Reference proteome</keyword>
<evidence type="ECO:0000259" key="1">
    <source>
        <dbReference type="Pfam" id="PF00144"/>
    </source>
</evidence>
<feature type="domain" description="Beta-lactamase-related" evidence="1">
    <location>
        <begin position="18"/>
        <end position="363"/>
    </location>
</feature>
<dbReference type="InterPro" id="IPR001466">
    <property type="entry name" value="Beta-lactam-related"/>
</dbReference>
<dbReference type="RefSeq" id="WP_201874795.1">
    <property type="nucleotide sequence ID" value="NZ_JAERRF010000006.1"/>
</dbReference>
<dbReference type="Gene3D" id="3.40.710.10">
    <property type="entry name" value="DD-peptidase/beta-lactamase superfamily"/>
    <property type="match status" value="1"/>
</dbReference>
<dbReference type="EMBL" id="JAERRF010000006">
    <property type="protein sequence ID" value="MBL1097480.1"/>
    <property type="molecule type" value="Genomic_DNA"/>
</dbReference>
<dbReference type="Proteomes" id="UP000634229">
    <property type="component" value="Unassembled WGS sequence"/>
</dbReference>
<organism evidence="2 3">
    <name type="scientific">Streptomyces coffeae</name>
    <dbReference type="NCBI Taxonomy" id="621382"/>
    <lineage>
        <taxon>Bacteria</taxon>
        <taxon>Bacillati</taxon>
        <taxon>Actinomycetota</taxon>
        <taxon>Actinomycetes</taxon>
        <taxon>Kitasatosporales</taxon>
        <taxon>Streptomycetaceae</taxon>
        <taxon>Streptomyces</taxon>
    </lineage>
</organism>
<dbReference type="PANTHER" id="PTHR43319:SF3">
    <property type="entry name" value="BETA-LACTAMASE-RELATED DOMAIN-CONTAINING PROTEIN"/>
    <property type="match status" value="1"/>
</dbReference>
<reference evidence="2 3" key="1">
    <citation type="submission" date="2021-01" db="EMBL/GenBank/DDBJ databases">
        <title>WGS of actinomycetes isolated from Thailand.</title>
        <authorList>
            <person name="Thawai C."/>
        </authorList>
    </citation>
    <scope>NUCLEOTIDE SEQUENCE [LARGE SCALE GENOMIC DNA]</scope>
    <source>
        <strain evidence="2 3">CA1R205</strain>
    </source>
</reference>
<evidence type="ECO:0000313" key="3">
    <source>
        <dbReference type="Proteomes" id="UP000634229"/>
    </source>
</evidence>
<dbReference type="InterPro" id="IPR052907">
    <property type="entry name" value="Beta-lactamase/esterase"/>
</dbReference>
<dbReference type="SUPFAM" id="SSF56601">
    <property type="entry name" value="beta-lactamase/transpeptidase-like"/>
    <property type="match status" value="1"/>
</dbReference>
<comment type="caution">
    <text evidence="2">The sequence shown here is derived from an EMBL/GenBank/DDBJ whole genome shotgun (WGS) entry which is preliminary data.</text>
</comment>
<dbReference type="Pfam" id="PF00144">
    <property type="entry name" value="Beta-lactamase"/>
    <property type="match status" value="1"/>
</dbReference>
<protein>
    <submittedName>
        <fullName evidence="2">Beta-lactamase family protein</fullName>
    </submittedName>
</protein>
<dbReference type="InterPro" id="IPR012338">
    <property type="entry name" value="Beta-lactam/transpept-like"/>
</dbReference>